<comment type="caution">
    <text evidence="4">The sequence shown here is derived from an EMBL/GenBank/DDBJ whole genome shotgun (WGS) entry which is preliminary data.</text>
</comment>
<dbReference type="InterPro" id="IPR000914">
    <property type="entry name" value="SBP_5_dom"/>
</dbReference>
<comment type="similarity">
    <text evidence="2">Belongs to the bacterial solute-binding protein 5 family.</text>
</comment>
<dbReference type="Proteomes" id="UP001519924">
    <property type="component" value="Unassembled WGS sequence"/>
</dbReference>
<dbReference type="PROSITE" id="PS51318">
    <property type="entry name" value="TAT"/>
    <property type="match status" value="1"/>
</dbReference>
<dbReference type="SUPFAM" id="SSF53850">
    <property type="entry name" value="Periplasmic binding protein-like II"/>
    <property type="match status" value="1"/>
</dbReference>
<evidence type="ECO:0000256" key="1">
    <source>
        <dbReference type="ARBA" id="ARBA00004418"/>
    </source>
</evidence>
<comment type="subcellular location">
    <subcellularLocation>
        <location evidence="1">Periplasm</location>
    </subcellularLocation>
</comment>
<organism evidence="4 5">
    <name type="scientific">Caldovatus aquaticus</name>
    <dbReference type="NCBI Taxonomy" id="2865671"/>
    <lineage>
        <taxon>Bacteria</taxon>
        <taxon>Pseudomonadati</taxon>
        <taxon>Pseudomonadota</taxon>
        <taxon>Alphaproteobacteria</taxon>
        <taxon>Acetobacterales</taxon>
        <taxon>Roseomonadaceae</taxon>
        <taxon>Caldovatus</taxon>
    </lineage>
</organism>
<dbReference type="Gene3D" id="3.10.105.10">
    <property type="entry name" value="Dipeptide-binding Protein, Domain 3"/>
    <property type="match status" value="1"/>
</dbReference>
<feature type="domain" description="Solute-binding protein family 5" evidence="3">
    <location>
        <begin position="111"/>
        <end position="482"/>
    </location>
</feature>
<evidence type="ECO:0000259" key="3">
    <source>
        <dbReference type="Pfam" id="PF00496"/>
    </source>
</evidence>
<accession>A0ABS7F509</accession>
<reference evidence="4 5" key="1">
    <citation type="submission" date="2021-08" db="EMBL/GenBank/DDBJ databases">
        <title>Caldovatus sediminis gen. nov., sp. nov., a moderately thermophilic bacterium isolated from a hot spring.</title>
        <authorList>
            <person name="Hu C.-J."/>
            <person name="Li W.-J."/>
            <person name="Xian W.-D."/>
        </authorList>
    </citation>
    <scope>NUCLEOTIDE SEQUENCE [LARGE SCALE GENOMIC DNA]</scope>
    <source>
        <strain evidence="4 5">SYSU G05006</strain>
    </source>
</reference>
<dbReference type="Gene3D" id="3.40.190.10">
    <property type="entry name" value="Periplasmic binding protein-like II"/>
    <property type="match status" value="1"/>
</dbReference>
<proteinExistence type="inferred from homology"/>
<dbReference type="PANTHER" id="PTHR30290">
    <property type="entry name" value="PERIPLASMIC BINDING COMPONENT OF ABC TRANSPORTER"/>
    <property type="match status" value="1"/>
</dbReference>
<dbReference type="EMBL" id="JAHZUY010000023">
    <property type="protein sequence ID" value="MBW8269845.1"/>
    <property type="molecule type" value="Genomic_DNA"/>
</dbReference>
<gene>
    <name evidence="4" type="ORF">K1J50_10130</name>
</gene>
<name>A0ABS7F509_9PROT</name>
<evidence type="ECO:0000313" key="5">
    <source>
        <dbReference type="Proteomes" id="UP001519924"/>
    </source>
</evidence>
<evidence type="ECO:0000313" key="4">
    <source>
        <dbReference type="EMBL" id="MBW8269845.1"/>
    </source>
</evidence>
<protein>
    <submittedName>
        <fullName evidence="4">ABC transporter substrate-binding protein</fullName>
    </submittedName>
</protein>
<dbReference type="RefSeq" id="WP_220117599.1">
    <property type="nucleotide sequence ID" value="NZ_JAHZUY010000023.1"/>
</dbReference>
<keyword evidence="5" id="KW-1185">Reference proteome</keyword>
<dbReference type="CDD" id="cd00995">
    <property type="entry name" value="PBP2_NikA_DppA_OppA_like"/>
    <property type="match status" value="1"/>
</dbReference>
<dbReference type="InterPro" id="IPR030678">
    <property type="entry name" value="Peptide/Ni-bd"/>
</dbReference>
<dbReference type="Pfam" id="PF00496">
    <property type="entry name" value="SBP_bac_5"/>
    <property type="match status" value="1"/>
</dbReference>
<dbReference type="InterPro" id="IPR039424">
    <property type="entry name" value="SBP_5"/>
</dbReference>
<dbReference type="PIRSF" id="PIRSF002741">
    <property type="entry name" value="MppA"/>
    <property type="match status" value="1"/>
</dbReference>
<evidence type="ECO:0000256" key="2">
    <source>
        <dbReference type="ARBA" id="ARBA00005695"/>
    </source>
</evidence>
<dbReference type="InterPro" id="IPR006311">
    <property type="entry name" value="TAT_signal"/>
</dbReference>
<sequence>MDHPRSQGAAWSRRRVLETGLKGAAATALGAHALAPDTGLAAEVPLEFDGRNFQLAAPEPNPKRGGVLRYGITSRPPHFDVHQSGTINNLGSQGCMFDNLVRRDPRDSGRTIIPDLAHSWEIARDGRTYTFHLRRGVLFHDGAELTAEDVKATYDRIVRPPREISIPRSSLFTAVSEINARDRYTVEFKLSEPRPASFMMGAFASGWNVILRKKTLEDNNYNLRRVVTYPGTGPFRPVRRVENEVWAMERNPNYWNRGLPYLDGIEFYHALPFSPELGSALLAGRTDYARLLDPVSLRRVKQTPGMSGTDFYQSVIQAAWVNARRRPFDDPRVRRALHLVLDRAVLVDVVKDVAPMMVGGFIYPFSEFATPREEMARRLGYQADAGAAVREARALLAAAGQGRGIRGLDFLIRDVATFKLWAQAIQAMLQQTLNVECRLRTVVESVWFDDVRNGNYDLAIGAIVSTLIDPSDYFNAWYKDGGPQNYSNWKDPRFEALLPQIDREVDRERRLALIRQAEAIMEENPPLLPVAWEKINDGWYNYVKGHVPYDYFGIYDCVRMDTFWLDK</sequence>